<dbReference type="OrthoDB" id="9808424at2"/>
<keyword evidence="4" id="KW-0812">Transmembrane</keyword>
<evidence type="ECO:0000259" key="5">
    <source>
        <dbReference type="SMART" id="SM00563"/>
    </source>
</evidence>
<dbReference type="PANTHER" id="PTHR10434:SF11">
    <property type="entry name" value="1-ACYL-SN-GLYCEROL-3-PHOSPHATE ACYLTRANSFERASE"/>
    <property type="match status" value="1"/>
</dbReference>
<reference evidence="6 7" key="1">
    <citation type="submission" date="2018-03" db="EMBL/GenBank/DDBJ databases">
        <title>Genomic Encyclopedia of Archaeal and Bacterial Type Strains, Phase II (KMG-II): from individual species to whole genera.</title>
        <authorList>
            <person name="Goeker M."/>
        </authorList>
    </citation>
    <scope>NUCLEOTIDE SEQUENCE [LARGE SCALE GENOMIC DNA]</scope>
    <source>
        <strain evidence="6 7">DSM 29328</strain>
    </source>
</reference>
<protein>
    <submittedName>
        <fullName evidence="6">1-acyl-sn-glycerol-3-phosphate acyltransferase</fullName>
    </submittedName>
</protein>
<feature type="transmembrane region" description="Helical" evidence="4">
    <location>
        <begin position="13"/>
        <end position="30"/>
    </location>
</feature>
<keyword evidence="4" id="KW-0472">Membrane</keyword>
<proteinExistence type="predicted"/>
<evidence type="ECO:0000313" key="6">
    <source>
        <dbReference type="EMBL" id="PRY25315.1"/>
    </source>
</evidence>
<comment type="pathway">
    <text evidence="1">Lipid metabolism.</text>
</comment>
<accession>A0A2T0RVU5</accession>
<dbReference type="SMART" id="SM00563">
    <property type="entry name" value="PlsC"/>
    <property type="match status" value="1"/>
</dbReference>
<dbReference type="InterPro" id="IPR002123">
    <property type="entry name" value="Plipid/glycerol_acylTrfase"/>
</dbReference>
<feature type="domain" description="Phospholipid/glycerol acyltransferase" evidence="5">
    <location>
        <begin position="106"/>
        <end position="222"/>
    </location>
</feature>
<dbReference type="Proteomes" id="UP000239480">
    <property type="component" value="Unassembled WGS sequence"/>
</dbReference>
<keyword evidence="7" id="KW-1185">Reference proteome</keyword>
<gene>
    <name evidence="6" type="ORF">CLV78_102493</name>
</gene>
<name>A0A2T0RVU5_9RHOB</name>
<keyword evidence="4" id="KW-1133">Transmembrane helix</keyword>
<keyword evidence="2 6" id="KW-0808">Transferase</keyword>
<evidence type="ECO:0000256" key="2">
    <source>
        <dbReference type="ARBA" id="ARBA00022679"/>
    </source>
</evidence>
<dbReference type="CDD" id="cd07989">
    <property type="entry name" value="LPLAT_AGPAT-like"/>
    <property type="match status" value="1"/>
</dbReference>
<keyword evidence="3 6" id="KW-0012">Acyltransferase</keyword>
<dbReference type="Pfam" id="PF01553">
    <property type="entry name" value="Acyltransferase"/>
    <property type="match status" value="1"/>
</dbReference>
<dbReference type="PANTHER" id="PTHR10434">
    <property type="entry name" value="1-ACYL-SN-GLYCEROL-3-PHOSPHATE ACYLTRANSFERASE"/>
    <property type="match status" value="1"/>
</dbReference>
<dbReference type="GO" id="GO:0006654">
    <property type="term" value="P:phosphatidic acid biosynthetic process"/>
    <property type="evidence" value="ECO:0007669"/>
    <property type="project" value="TreeGrafter"/>
</dbReference>
<dbReference type="RefSeq" id="WP_106204224.1">
    <property type="nucleotide sequence ID" value="NZ_PVTD01000002.1"/>
</dbReference>
<evidence type="ECO:0000256" key="3">
    <source>
        <dbReference type="ARBA" id="ARBA00023315"/>
    </source>
</evidence>
<organism evidence="6 7">
    <name type="scientific">Aliiruegeria haliotis</name>
    <dbReference type="NCBI Taxonomy" id="1280846"/>
    <lineage>
        <taxon>Bacteria</taxon>
        <taxon>Pseudomonadati</taxon>
        <taxon>Pseudomonadota</taxon>
        <taxon>Alphaproteobacteria</taxon>
        <taxon>Rhodobacterales</taxon>
        <taxon>Roseobacteraceae</taxon>
        <taxon>Aliiruegeria</taxon>
    </lineage>
</organism>
<evidence type="ECO:0000313" key="7">
    <source>
        <dbReference type="Proteomes" id="UP000239480"/>
    </source>
</evidence>
<sequence>MRDGFAPDVQRDLWSPGITGLLAAVASIPIGKQLITLLKRLALLVAGPAIFLFVCAAPYVCENRKGFRAWYWCLVPRSCGWLLWLLSIRVDISEGSVKRMAGDVNSLFVVNHRSHLDGFALLSNVPREKWVTFGAKKELFQKALLGRGFRAAGLVEIDRKSGSQALQVLVEAVRTMPARRSLILFPEGTRARDDGLGVFKAGAVLVARETGRSIRPVVIANSDLLLPRKAIVPRPGVIRIEVLDTFHCNAEAEVDAEVARLRGAMVQAYDGLSG</sequence>
<evidence type="ECO:0000256" key="1">
    <source>
        <dbReference type="ARBA" id="ARBA00005189"/>
    </source>
</evidence>
<dbReference type="EMBL" id="PVTD01000002">
    <property type="protein sequence ID" value="PRY25315.1"/>
    <property type="molecule type" value="Genomic_DNA"/>
</dbReference>
<dbReference type="SUPFAM" id="SSF69593">
    <property type="entry name" value="Glycerol-3-phosphate (1)-acyltransferase"/>
    <property type="match status" value="1"/>
</dbReference>
<comment type="caution">
    <text evidence="6">The sequence shown here is derived from an EMBL/GenBank/DDBJ whole genome shotgun (WGS) entry which is preliminary data.</text>
</comment>
<dbReference type="AlphaFoldDB" id="A0A2T0RVU5"/>
<feature type="transmembrane region" description="Helical" evidence="4">
    <location>
        <begin position="42"/>
        <end position="60"/>
    </location>
</feature>
<evidence type="ECO:0000256" key="4">
    <source>
        <dbReference type="SAM" id="Phobius"/>
    </source>
</evidence>
<dbReference type="GO" id="GO:0003841">
    <property type="term" value="F:1-acylglycerol-3-phosphate O-acyltransferase activity"/>
    <property type="evidence" value="ECO:0007669"/>
    <property type="project" value="TreeGrafter"/>
</dbReference>